<dbReference type="PANTHER" id="PTHR11472:SF59">
    <property type="entry name" value="ATP-DEPENDENT DNA HELICASE DING"/>
    <property type="match status" value="1"/>
</dbReference>
<dbReference type="InterPro" id="IPR027417">
    <property type="entry name" value="P-loop_NTPase"/>
</dbReference>
<evidence type="ECO:0000256" key="3">
    <source>
        <dbReference type="ARBA" id="ARBA00022741"/>
    </source>
</evidence>
<dbReference type="PROSITE" id="PS51193">
    <property type="entry name" value="HELICASE_ATP_BIND_2"/>
    <property type="match status" value="1"/>
</dbReference>
<dbReference type="InterPro" id="IPR014013">
    <property type="entry name" value="Helic_SF1/SF2_ATP-bd_DinG/Rad3"/>
</dbReference>
<evidence type="ECO:0000256" key="8">
    <source>
        <dbReference type="ARBA" id="ARBA00023014"/>
    </source>
</evidence>
<dbReference type="GO" id="GO:0033677">
    <property type="term" value="F:DNA/RNA helicase activity"/>
    <property type="evidence" value="ECO:0007669"/>
    <property type="project" value="TreeGrafter"/>
</dbReference>
<dbReference type="GO" id="GO:0006281">
    <property type="term" value="P:DNA repair"/>
    <property type="evidence" value="ECO:0007669"/>
    <property type="project" value="TreeGrafter"/>
</dbReference>
<evidence type="ECO:0000256" key="6">
    <source>
        <dbReference type="ARBA" id="ARBA00022840"/>
    </source>
</evidence>
<dbReference type="InterPro" id="IPR014001">
    <property type="entry name" value="Helicase_ATP-bd"/>
</dbReference>
<keyword evidence="9" id="KW-0238">DNA-binding</keyword>
<evidence type="ECO:0000256" key="7">
    <source>
        <dbReference type="ARBA" id="ARBA00023004"/>
    </source>
</evidence>
<proteinExistence type="inferred from homology"/>
<dbReference type="GO" id="GO:0005524">
    <property type="term" value="F:ATP binding"/>
    <property type="evidence" value="ECO:0007669"/>
    <property type="project" value="UniProtKB-KW"/>
</dbReference>
<reference evidence="12" key="1">
    <citation type="submission" date="2018-05" db="EMBL/GenBank/DDBJ databases">
        <authorList>
            <person name="Lanie J.A."/>
            <person name="Ng W.-L."/>
            <person name="Kazmierczak K.M."/>
            <person name="Andrzejewski T.M."/>
            <person name="Davidsen T.M."/>
            <person name="Wayne K.J."/>
            <person name="Tettelin H."/>
            <person name="Glass J.I."/>
            <person name="Rusch D."/>
            <person name="Podicherti R."/>
            <person name="Tsui H.-C.T."/>
            <person name="Winkler M.E."/>
        </authorList>
    </citation>
    <scope>NUCLEOTIDE SEQUENCE</scope>
</reference>
<evidence type="ECO:0000256" key="10">
    <source>
        <dbReference type="ARBA" id="ARBA00023235"/>
    </source>
</evidence>
<dbReference type="InterPro" id="IPR006555">
    <property type="entry name" value="ATP-dep_Helicase_C"/>
</dbReference>
<dbReference type="GO" id="GO:0003678">
    <property type="term" value="F:DNA helicase activity"/>
    <property type="evidence" value="ECO:0007669"/>
    <property type="project" value="InterPro"/>
</dbReference>
<dbReference type="InterPro" id="IPR010614">
    <property type="entry name" value="RAD3-like_helicase_DEAD"/>
</dbReference>
<dbReference type="Pfam" id="PF06733">
    <property type="entry name" value="DEAD_2"/>
    <property type="match status" value="1"/>
</dbReference>
<dbReference type="EMBL" id="UINC01000060">
    <property type="protein sequence ID" value="SUZ48280.1"/>
    <property type="molecule type" value="Genomic_DNA"/>
</dbReference>
<evidence type="ECO:0000256" key="1">
    <source>
        <dbReference type="ARBA" id="ARBA00022485"/>
    </source>
</evidence>
<keyword evidence="7" id="KW-0408">Iron</keyword>
<dbReference type="PANTHER" id="PTHR11472">
    <property type="entry name" value="DNA REPAIR DEAD HELICASE RAD3/XP-D SUBFAMILY MEMBER"/>
    <property type="match status" value="1"/>
</dbReference>
<keyword evidence="8" id="KW-0411">Iron-sulfur</keyword>
<evidence type="ECO:0000256" key="9">
    <source>
        <dbReference type="ARBA" id="ARBA00023125"/>
    </source>
</evidence>
<dbReference type="InterPro" id="IPR011545">
    <property type="entry name" value="DEAD/DEAH_box_helicase_dom"/>
</dbReference>
<keyword evidence="2" id="KW-0479">Metal-binding</keyword>
<dbReference type="InterPro" id="IPR045028">
    <property type="entry name" value="DinG/Rad3-like"/>
</dbReference>
<dbReference type="SUPFAM" id="SSF52540">
    <property type="entry name" value="P-loop containing nucleoside triphosphate hydrolases"/>
    <property type="match status" value="2"/>
</dbReference>
<evidence type="ECO:0000313" key="12">
    <source>
        <dbReference type="EMBL" id="SUZ48280.1"/>
    </source>
</evidence>
<evidence type="ECO:0000256" key="2">
    <source>
        <dbReference type="ARBA" id="ARBA00022723"/>
    </source>
</evidence>
<dbReference type="Pfam" id="PF00270">
    <property type="entry name" value="DEAD"/>
    <property type="match status" value="1"/>
</dbReference>
<gene>
    <name evidence="12" type="ORF">METZ01_LOCUS1134</name>
</gene>
<keyword evidence="3" id="KW-0547">Nucleotide-binding</keyword>
<keyword evidence="4" id="KW-0378">Hydrolase</keyword>
<dbReference type="NCBIfam" id="NF008729">
    <property type="entry name" value="PRK11747.1"/>
    <property type="match status" value="1"/>
</dbReference>
<dbReference type="SMART" id="SM00491">
    <property type="entry name" value="HELICc2"/>
    <property type="match status" value="1"/>
</dbReference>
<keyword evidence="5" id="KW-0347">Helicase</keyword>
<dbReference type="HAMAP" id="MF_02205">
    <property type="entry name" value="DinG_proteobact"/>
    <property type="match status" value="1"/>
</dbReference>
<keyword evidence="10" id="KW-0413">Isomerase</keyword>
<dbReference type="GO" id="GO:0051539">
    <property type="term" value="F:4 iron, 4 sulfur cluster binding"/>
    <property type="evidence" value="ECO:0007669"/>
    <property type="project" value="UniProtKB-KW"/>
</dbReference>
<dbReference type="Gene3D" id="3.40.50.300">
    <property type="entry name" value="P-loop containing nucleotide triphosphate hydrolases"/>
    <property type="match status" value="2"/>
</dbReference>
<dbReference type="GO" id="GO:0009432">
    <property type="term" value="P:SOS response"/>
    <property type="evidence" value="ECO:0007669"/>
    <property type="project" value="TreeGrafter"/>
</dbReference>
<feature type="domain" description="Helicase ATP-binding" evidence="11">
    <location>
        <begin position="15"/>
        <end position="317"/>
    </location>
</feature>
<dbReference type="AlphaFoldDB" id="A0A381N0Y4"/>
<protein>
    <recommendedName>
        <fullName evidence="11">Helicase ATP-binding domain-containing protein</fullName>
    </recommendedName>
</protein>
<dbReference type="Pfam" id="PF13307">
    <property type="entry name" value="Helicase_C_2"/>
    <property type="match status" value="1"/>
</dbReference>
<name>A0A381N0Y4_9ZZZZ</name>
<keyword evidence="6" id="KW-0067">ATP-binding</keyword>
<sequence length="689" mass="76528">MLVHALKDEIQDAYRSWLDARGFNPRRGQRQMIADVATGITDDGGRICVIEAGTGTGKTAAYCLAVIPVAQAEGKKIVISTATIALQEQVLLKDLPDLAAHTTLDFSYVLAKGRSRYVCLKRLNEALDMDVSMVIPLFEEPRSSDVKIYEAMATKFERGNWDGELESWVGPIDPESWGRLTTDHRGCANNRCDYFQSCPFFRARGEIDDADIIVANHDLVLADLNLGGGVILPQPDETILVLDEAHHLPQKTQQHFTLSARVGATGRWLEQLNTTLGTMTQHFGRPPEMLAIAQKLAVDMPVVAGLLTELEQLIASLSFSTQNDGKALFRFPLGRIPESIVELSEPLSRYFLDLGDLLDAGHTHLQEVMDGSRNWKNTEQAEEWLPIIGFHVNRAVQTHSLFSDYAGAELGNPLHARWVFRQETDAGLDLECLSAPLDPGGILREILWQKCHAAVLTSATLCTMGSFERFLEQVGLGTDVRNRRIESPFEFGRIATLAIPHMDSDPRDVVLHTEELGQLMPQLLESEISALVLFTSWRQMQAVIDGLGTSVLKNCHIQGQGSKQKLLTEHKEKIDEGGPSYLFGLASFAEGVDLPDDYCRHVIIAKLPFSVPDDPIDQAFAEWLVSEGRNPFVEVSVPDATLKLIQACGRLIRHEEDGGRITILDRRLLTRAYGRSIIESLPPYRRVDA</sequence>
<organism evidence="12">
    <name type="scientific">marine metagenome</name>
    <dbReference type="NCBI Taxonomy" id="408172"/>
    <lineage>
        <taxon>unclassified sequences</taxon>
        <taxon>metagenomes</taxon>
        <taxon>ecological metagenomes</taxon>
    </lineage>
</organism>
<dbReference type="InterPro" id="IPR039000">
    <property type="entry name" value="DinG_proteobact"/>
</dbReference>
<evidence type="ECO:0000259" key="11">
    <source>
        <dbReference type="PROSITE" id="PS51193"/>
    </source>
</evidence>
<dbReference type="GO" id="GO:0016818">
    <property type="term" value="F:hydrolase activity, acting on acid anhydrides, in phosphorus-containing anhydrides"/>
    <property type="evidence" value="ECO:0007669"/>
    <property type="project" value="InterPro"/>
</dbReference>
<accession>A0A381N0Y4</accession>
<keyword evidence="1" id="KW-0004">4Fe-4S</keyword>
<evidence type="ECO:0000256" key="4">
    <source>
        <dbReference type="ARBA" id="ARBA00022801"/>
    </source>
</evidence>
<dbReference type="GO" id="GO:0003677">
    <property type="term" value="F:DNA binding"/>
    <property type="evidence" value="ECO:0007669"/>
    <property type="project" value="UniProtKB-KW"/>
</dbReference>
<dbReference type="SMART" id="SM00487">
    <property type="entry name" value="DEXDc"/>
    <property type="match status" value="1"/>
</dbReference>
<evidence type="ECO:0000256" key="5">
    <source>
        <dbReference type="ARBA" id="ARBA00022806"/>
    </source>
</evidence>
<dbReference type="GO" id="GO:0046872">
    <property type="term" value="F:metal ion binding"/>
    <property type="evidence" value="ECO:0007669"/>
    <property type="project" value="UniProtKB-KW"/>
</dbReference>